<dbReference type="Proteomes" id="UP001152797">
    <property type="component" value="Unassembled WGS sequence"/>
</dbReference>
<proteinExistence type="predicted"/>
<organism evidence="3">
    <name type="scientific">Cladocopium goreaui</name>
    <dbReference type="NCBI Taxonomy" id="2562237"/>
    <lineage>
        <taxon>Eukaryota</taxon>
        <taxon>Sar</taxon>
        <taxon>Alveolata</taxon>
        <taxon>Dinophyceae</taxon>
        <taxon>Suessiales</taxon>
        <taxon>Symbiodiniaceae</taxon>
        <taxon>Cladocopium</taxon>
    </lineage>
</organism>
<feature type="compositionally biased region" description="Polar residues" evidence="1">
    <location>
        <begin position="495"/>
        <end position="515"/>
    </location>
</feature>
<evidence type="ECO:0000313" key="4">
    <source>
        <dbReference type="EMBL" id="CAL1163189.1"/>
    </source>
</evidence>
<feature type="compositionally biased region" description="Basic and acidic residues" evidence="1">
    <location>
        <begin position="539"/>
        <end position="549"/>
    </location>
</feature>
<dbReference type="EMBL" id="CAMXCT030004646">
    <property type="protein sequence ID" value="CAL4797126.1"/>
    <property type="molecule type" value="Genomic_DNA"/>
</dbReference>
<dbReference type="EMBL" id="CAMXCT010004646">
    <property type="protein sequence ID" value="CAI4009814.1"/>
    <property type="molecule type" value="Genomic_DNA"/>
</dbReference>
<accession>A0A9P1DIZ1</accession>
<sequence length="577" mass="63827">MSKPRITIRQSEVLQVKSEEEIEEDQAPEDAKVELLQLLGPHPHIREVLRVPRTAQGHALIEALSIAPNKFEALRHGGLSLADAVKVLDLLELALQAQPEQKARRAISRSAVTRICLPCLFLTELLICGLLIYTLETATGGWEVGKCSLVMFTNITCTEQTTRCAVDVEVRSTRGTLRFFTKQGWHLPVTYKTEMGGFSFASYLGERLKCCNDPNGRVGPCCDLMESTSEIFCDNLALLGQRAWDGTVCPSNGWDCLFLIDDFDPAKAADLKFYTPPDLLSFIIAAGVVALLLVLAIFWSLVVRFCDCTGCMKHRMGKLQRFASRNEQDDEVEVTEVPLTPKPTFRASMTQDTVGTVGEDFVQKINSARMSSRKRGVSRRLQEEEELVISPELGHVPQALLTLPGVVQELETVMDAKKGEAARNQAVEEECRKYLKWEAHEKPLTDLEDDDIHPHFKRGNLNRFVVMAEQATMQKKALMPLIEPRPPSAHFPQVPGSNGSNGSIKNRPGTANSAGRGTPQAWGRPGSAKRRPASALADRGNKGDKDRRRPQSAQRPGSAMPPMMPPSTPARIEVSNL</sequence>
<feature type="transmembrane region" description="Helical" evidence="2">
    <location>
        <begin position="111"/>
        <end position="133"/>
    </location>
</feature>
<protein>
    <submittedName>
        <fullName evidence="5">SET domain-containing protein 5</fullName>
    </submittedName>
</protein>
<comment type="caution">
    <text evidence="3">The sequence shown here is derived from an EMBL/GenBank/DDBJ whole genome shotgun (WGS) entry which is preliminary data.</text>
</comment>
<evidence type="ECO:0000313" key="6">
    <source>
        <dbReference type="Proteomes" id="UP001152797"/>
    </source>
</evidence>
<reference evidence="3" key="1">
    <citation type="submission" date="2022-10" db="EMBL/GenBank/DDBJ databases">
        <authorList>
            <person name="Chen Y."/>
            <person name="Dougan E. K."/>
            <person name="Chan C."/>
            <person name="Rhodes N."/>
            <person name="Thang M."/>
        </authorList>
    </citation>
    <scope>NUCLEOTIDE SEQUENCE</scope>
</reference>
<evidence type="ECO:0000256" key="2">
    <source>
        <dbReference type="SAM" id="Phobius"/>
    </source>
</evidence>
<keyword evidence="2" id="KW-0812">Transmembrane</keyword>
<evidence type="ECO:0000313" key="5">
    <source>
        <dbReference type="EMBL" id="CAL4797126.1"/>
    </source>
</evidence>
<feature type="region of interest" description="Disordered" evidence="1">
    <location>
        <begin position="483"/>
        <end position="577"/>
    </location>
</feature>
<reference evidence="4" key="2">
    <citation type="submission" date="2024-04" db="EMBL/GenBank/DDBJ databases">
        <authorList>
            <person name="Chen Y."/>
            <person name="Shah S."/>
            <person name="Dougan E. K."/>
            <person name="Thang M."/>
            <person name="Chan C."/>
        </authorList>
    </citation>
    <scope>NUCLEOTIDE SEQUENCE [LARGE SCALE GENOMIC DNA]</scope>
</reference>
<gene>
    <name evidence="3" type="ORF">C1SCF055_LOCUS35145</name>
</gene>
<dbReference type="AlphaFoldDB" id="A0A9P1DIZ1"/>
<keyword evidence="2" id="KW-0472">Membrane</keyword>
<evidence type="ECO:0000256" key="1">
    <source>
        <dbReference type="SAM" id="MobiDB-lite"/>
    </source>
</evidence>
<name>A0A9P1DIZ1_9DINO</name>
<evidence type="ECO:0000313" key="3">
    <source>
        <dbReference type="EMBL" id="CAI4009814.1"/>
    </source>
</evidence>
<dbReference type="EMBL" id="CAMXCT020004646">
    <property type="protein sequence ID" value="CAL1163189.1"/>
    <property type="molecule type" value="Genomic_DNA"/>
</dbReference>
<dbReference type="OrthoDB" id="10388614at2759"/>
<feature type="transmembrane region" description="Helical" evidence="2">
    <location>
        <begin position="279"/>
        <end position="306"/>
    </location>
</feature>
<keyword evidence="2" id="KW-1133">Transmembrane helix</keyword>
<keyword evidence="6" id="KW-1185">Reference proteome</keyword>